<proteinExistence type="predicted"/>
<evidence type="ECO:0000313" key="2">
    <source>
        <dbReference type="Proteomes" id="UP001500842"/>
    </source>
</evidence>
<protein>
    <recommendedName>
        <fullName evidence="3">Lipoprotein</fullName>
    </recommendedName>
</protein>
<dbReference type="Proteomes" id="UP001500842">
    <property type="component" value="Unassembled WGS sequence"/>
</dbReference>
<dbReference type="RefSeq" id="WP_141004497.1">
    <property type="nucleotide sequence ID" value="NZ_BAAAOR010000009.1"/>
</dbReference>
<comment type="caution">
    <text evidence="1">The sequence shown here is derived from an EMBL/GenBank/DDBJ whole genome shotgun (WGS) entry which is preliminary data.</text>
</comment>
<gene>
    <name evidence="1" type="ORF">GCM10009788_12850</name>
</gene>
<sequence>MPIARSTVVGATTGVLLLAGAVGFGVGLPKVVDDAAAVSSADLPTLPDRLDDRMIALSAVTAEDAGLTDQADLEAVQQVADRAADGDTEASSNLATIYGAAQVRAYVDAKVMGQSDAQSAPAQLAVTVTPGGAGLVIPSGPFAIDQQGGSHYELREIGGHRCAVAWQESVDPTTGLPTGEEVPAANYQAECRAESDGLSYDVYATGLAPDEVASYVDRVLELAAKG</sequence>
<organism evidence="1 2">
    <name type="scientific">Nocardioides humi</name>
    <dbReference type="NCBI Taxonomy" id="449461"/>
    <lineage>
        <taxon>Bacteria</taxon>
        <taxon>Bacillati</taxon>
        <taxon>Actinomycetota</taxon>
        <taxon>Actinomycetes</taxon>
        <taxon>Propionibacteriales</taxon>
        <taxon>Nocardioidaceae</taxon>
        <taxon>Nocardioides</taxon>
    </lineage>
</organism>
<evidence type="ECO:0008006" key="3">
    <source>
        <dbReference type="Google" id="ProtNLM"/>
    </source>
</evidence>
<dbReference type="EMBL" id="BAAAOR010000009">
    <property type="protein sequence ID" value="GAA1509923.1"/>
    <property type="molecule type" value="Genomic_DNA"/>
</dbReference>
<accession>A0ABN2A2G1</accession>
<keyword evidence="2" id="KW-1185">Reference proteome</keyword>
<evidence type="ECO:0000313" key="1">
    <source>
        <dbReference type="EMBL" id="GAA1509923.1"/>
    </source>
</evidence>
<reference evidence="1 2" key="1">
    <citation type="journal article" date="2019" name="Int. J. Syst. Evol. Microbiol.">
        <title>The Global Catalogue of Microorganisms (GCM) 10K type strain sequencing project: providing services to taxonomists for standard genome sequencing and annotation.</title>
        <authorList>
            <consortium name="The Broad Institute Genomics Platform"/>
            <consortium name="The Broad Institute Genome Sequencing Center for Infectious Disease"/>
            <person name="Wu L."/>
            <person name="Ma J."/>
        </authorList>
    </citation>
    <scope>NUCLEOTIDE SEQUENCE [LARGE SCALE GENOMIC DNA]</scope>
    <source>
        <strain evidence="1 2">JCM 14942</strain>
    </source>
</reference>
<name>A0ABN2A2G1_9ACTN</name>